<organism evidence="1 2">
    <name type="scientific">Potamilus streckersoni</name>
    <dbReference type="NCBI Taxonomy" id="2493646"/>
    <lineage>
        <taxon>Eukaryota</taxon>
        <taxon>Metazoa</taxon>
        <taxon>Spiralia</taxon>
        <taxon>Lophotrochozoa</taxon>
        <taxon>Mollusca</taxon>
        <taxon>Bivalvia</taxon>
        <taxon>Autobranchia</taxon>
        <taxon>Heteroconchia</taxon>
        <taxon>Palaeoheterodonta</taxon>
        <taxon>Unionida</taxon>
        <taxon>Unionoidea</taxon>
        <taxon>Unionidae</taxon>
        <taxon>Ambleminae</taxon>
        <taxon>Lampsilini</taxon>
        <taxon>Potamilus</taxon>
    </lineage>
</organism>
<protein>
    <submittedName>
        <fullName evidence="1">Uncharacterized protein</fullName>
    </submittedName>
</protein>
<sequence>MKTVTSVKRGGLGNKALNYTFITFSRETISSDTALRTQLNVSAWKKKCESPTELKEDIRPEEKAVCKCEKGQLPVISQ</sequence>
<gene>
    <name evidence="1" type="ORF">CHS0354_027112</name>
</gene>
<reference evidence="1" key="1">
    <citation type="journal article" date="2021" name="Genome Biol. Evol.">
        <title>A High-Quality Reference Genome for a Parasitic Bivalve with Doubly Uniparental Inheritance (Bivalvia: Unionida).</title>
        <authorList>
            <person name="Smith C.H."/>
        </authorList>
    </citation>
    <scope>NUCLEOTIDE SEQUENCE</scope>
    <source>
        <strain evidence="1">CHS0354</strain>
    </source>
</reference>
<reference evidence="1" key="2">
    <citation type="journal article" date="2021" name="Genome Biol. Evol.">
        <title>Developing a high-quality reference genome for a parasitic bivalve with doubly uniparental inheritance (Bivalvia: Unionida).</title>
        <authorList>
            <person name="Smith C.H."/>
        </authorList>
    </citation>
    <scope>NUCLEOTIDE SEQUENCE</scope>
    <source>
        <strain evidence="1">CHS0354</strain>
        <tissue evidence="1">Mantle</tissue>
    </source>
</reference>
<evidence type="ECO:0000313" key="1">
    <source>
        <dbReference type="EMBL" id="KAK3582987.1"/>
    </source>
</evidence>
<dbReference type="AlphaFoldDB" id="A0AAE0S0D9"/>
<reference evidence="1" key="3">
    <citation type="submission" date="2023-05" db="EMBL/GenBank/DDBJ databases">
        <authorList>
            <person name="Smith C.H."/>
        </authorList>
    </citation>
    <scope>NUCLEOTIDE SEQUENCE</scope>
    <source>
        <strain evidence="1">CHS0354</strain>
        <tissue evidence="1">Mantle</tissue>
    </source>
</reference>
<proteinExistence type="predicted"/>
<accession>A0AAE0S0D9</accession>
<dbReference type="EMBL" id="JAEAOA010001621">
    <property type="protein sequence ID" value="KAK3582987.1"/>
    <property type="molecule type" value="Genomic_DNA"/>
</dbReference>
<name>A0AAE0S0D9_9BIVA</name>
<dbReference type="Proteomes" id="UP001195483">
    <property type="component" value="Unassembled WGS sequence"/>
</dbReference>
<comment type="caution">
    <text evidence="1">The sequence shown here is derived from an EMBL/GenBank/DDBJ whole genome shotgun (WGS) entry which is preliminary data.</text>
</comment>
<evidence type="ECO:0000313" key="2">
    <source>
        <dbReference type="Proteomes" id="UP001195483"/>
    </source>
</evidence>
<keyword evidence="2" id="KW-1185">Reference proteome</keyword>